<dbReference type="Gramene" id="Pp3c17_13710V3.3">
    <property type="protein sequence ID" value="Pp3c17_13710V3.3"/>
    <property type="gene ID" value="Pp3c17_13710"/>
</dbReference>
<dbReference type="OrthoDB" id="6270329at2759"/>
<dbReference type="InterPro" id="IPR003035">
    <property type="entry name" value="RWP-RK_dom"/>
</dbReference>
<dbReference type="EnsemblPlants" id="Pp3c17_13710V3.5">
    <property type="protein sequence ID" value="Pp3c17_13710V3.5"/>
    <property type="gene ID" value="Pp3c17_13710"/>
</dbReference>
<dbReference type="PANTHER" id="PTHR48460:SF1">
    <property type="entry name" value="RWP-RK DOMAIN-CONTAINING PROTEIN"/>
    <property type="match status" value="1"/>
</dbReference>
<dbReference type="PaxDb" id="3218-PP1S98_29V6.2"/>
<dbReference type="PROSITE" id="PS51519">
    <property type="entry name" value="RWP_RK"/>
    <property type="match status" value="1"/>
</dbReference>
<keyword evidence="9" id="KW-1185">Reference proteome</keyword>
<name>A0A2K1J3T8_PHYPA</name>
<feature type="compositionally biased region" description="Polar residues" evidence="5">
    <location>
        <begin position="122"/>
        <end position="138"/>
    </location>
</feature>
<feature type="compositionally biased region" description="Polar residues" evidence="5">
    <location>
        <begin position="105"/>
        <end position="114"/>
    </location>
</feature>
<sequence length="343" mass="36646">MPSDVLMNRHMAKLGMAPQSVSWSDGSLTIDDVAKFFSFPIAEAAQKLNVCGSVLQRICKENGIARWPYRKVMAGKSIEEIKEEGLKELAANPSAYKVLDKQPTSSLENISGTPVPTPASIPVSTSPIGSNPTMTVGQTDPKRPAQQAGGASVQRAQVQKSAQKIASAAQTKTSAPGNSPAQRVNQQNTLAQSHSPAPSHVRSPAISHAPAPQKQKPASTLDDFKIGFPSKGLRRASTRWWGSLEKELATTSNLPEDKDIYIECPESLILGSENLSEGGFPTASSLLVRTRKKASLRGRSSIAHAVTRGYGIHKLGAKDAATLKFVFGDSLPKHWKAAFSDVS</sequence>
<dbReference type="GeneID" id="112294019"/>
<evidence type="ECO:0000313" key="7">
    <source>
        <dbReference type="EMBL" id="PNR36188.1"/>
    </source>
</evidence>
<gene>
    <name evidence="8" type="primary">LOC112294019</name>
    <name evidence="7" type="ORF">PHYPA_022039</name>
</gene>
<reference evidence="7 9" key="1">
    <citation type="journal article" date="2008" name="Science">
        <title>The Physcomitrella genome reveals evolutionary insights into the conquest of land by plants.</title>
        <authorList>
            <person name="Rensing S."/>
            <person name="Lang D."/>
            <person name="Zimmer A."/>
            <person name="Terry A."/>
            <person name="Salamov A."/>
            <person name="Shapiro H."/>
            <person name="Nishiyama T."/>
            <person name="Perroud P.-F."/>
            <person name="Lindquist E."/>
            <person name="Kamisugi Y."/>
            <person name="Tanahashi T."/>
            <person name="Sakakibara K."/>
            <person name="Fujita T."/>
            <person name="Oishi K."/>
            <person name="Shin-I T."/>
            <person name="Kuroki Y."/>
            <person name="Toyoda A."/>
            <person name="Suzuki Y."/>
            <person name="Hashimoto A."/>
            <person name="Yamaguchi K."/>
            <person name="Sugano A."/>
            <person name="Kohara Y."/>
            <person name="Fujiyama A."/>
            <person name="Anterola A."/>
            <person name="Aoki S."/>
            <person name="Ashton N."/>
            <person name="Barbazuk W.B."/>
            <person name="Barker E."/>
            <person name="Bennetzen J."/>
            <person name="Bezanilla M."/>
            <person name="Blankenship R."/>
            <person name="Cho S.H."/>
            <person name="Dutcher S."/>
            <person name="Estelle M."/>
            <person name="Fawcett J.A."/>
            <person name="Gundlach H."/>
            <person name="Hanada K."/>
            <person name="Heyl A."/>
            <person name="Hicks K.A."/>
            <person name="Hugh J."/>
            <person name="Lohr M."/>
            <person name="Mayer K."/>
            <person name="Melkozernov A."/>
            <person name="Murata T."/>
            <person name="Nelson D."/>
            <person name="Pils B."/>
            <person name="Prigge M."/>
            <person name="Reiss B."/>
            <person name="Renner T."/>
            <person name="Rombauts S."/>
            <person name="Rushton P."/>
            <person name="Sanderfoot A."/>
            <person name="Schween G."/>
            <person name="Shiu S.-H."/>
            <person name="Stueber K."/>
            <person name="Theodoulou F.L."/>
            <person name="Tu H."/>
            <person name="Van de Peer Y."/>
            <person name="Verrier P.J."/>
            <person name="Waters E."/>
            <person name="Wood A."/>
            <person name="Yang L."/>
            <person name="Cove D."/>
            <person name="Cuming A."/>
            <person name="Hasebe M."/>
            <person name="Lucas S."/>
            <person name="Mishler D.B."/>
            <person name="Reski R."/>
            <person name="Grigoriev I."/>
            <person name="Quatrano R.S."/>
            <person name="Boore J.L."/>
        </authorList>
    </citation>
    <scope>NUCLEOTIDE SEQUENCE [LARGE SCALE GENOMIC DNA]</scope>
    <source>
        <strain evidence="8 9">cv. Gransden 2004</strain>
    </source>
</reference>
<dbReference type="OMA" id="CETMKWW"/>
<evidence type="ECO:0000259" key="6">
    <source>
        <dbReference type="PROSITE" id="PS51519"/>
    </source>
</evidence>
<evidence type="ECO:0000256" key="1">
    <source>
        <dbReference type="ARBA" id="ARBA00023015"/>
    </source>
</evidence>
<dbReference type="PANTHER" id="PTHR48460">
    <property type="entry name" value="RWP-RK DOMAIN-CONTAINING PROTEIN"/>
    <property type="match status" value="1"/>
</dbReference>
<dbReference type="Gramene" id="Pp3c17_13710V3.5">
    <property type="protein sequence ID" value="Pp3c17_13710V3.5"/>
    <property type="gene ID" value="Pp3c17_13710"/>
</dbReference>
<feature type="region of interest" description="Disordered" evidence="5">
    <location>
        <begin position="105"/>
        <end position="224"/>
    </location>
</feature>
<organism evidence="7">
    <name type="scientific">Physcomitrium patens</name>
    <name type="common">Spreading-leaved earth moss</name>
    <name type="synonym">Physcomitrella patens</name>
    <dbReference type="NCBI Taxonomy" id="3218"/>
    <lineage>
        <taxon>Eukaryota</taxon>
        <taxon>Viridiplantae</taxon>
        <taxon>Streptophyta</taxon>
        <taxon>Embryophyta</taxon>
        <taxon>Bryophyta</taxon>
        <taxon>Bryophytina</taxon>
        <taxon>Bryopsida</taxon>
        <taxon>Funariidae</taxon>
        <taxon>Funariales</taxon>
        <taxon>Funariaceae</taxon>
        <taxon>Physcomitrium</taxon>
    </lineage>
</organism>
<dbReference type="Pfam" id="PF02042">
    <property type="entry name" value="RWP-RK"/>
    <property type="match status" value="1"/>
</dbReference>
<keyword evidence="1" id="KW-0805">Transcription regulation</keyword>
<proteinExistence type="predicted"/>
<dbReference type="Gramene" id="Pp3c17_13710V3.4">
    <property type="protein sequence ID" value="Pp3c17_13710V3.4"/>
    <property type="gene ID" value="Pp3c17_13710"/>
</dbReference>
<keyword evidence="2" id="KW-0238">DNA-binding</keyword>
<evidence type="ECO:0000256" key="3">
    <source>
        <dbReference type="ARBA" id="ARBA00023163"/>
    </source>
</evidence>
<evidence type="ECO:0000313" key="9">
    <source>
        <dbReference type="Proteomes" id="UP000006727"/>
    </source>
</evidence>
<feature type="domain" description="RWP-RK" evidence="6">
    <location>
        <begin position="12"/>
        <end position="95"/>
    </location>
</feature>
<dbReference type="EnsemblPlants" id="Pp3c17_13710V3.1">
    <property type="protein sequence ID" value="Pp3c17_13710V3.1"/>
    <property type="gene ID" value="Pp3c17_13710"/>
</dbReference>
<dbReference type="STRING" id="3218.A0A2K1J3T8"/>
<feature type="compositionally biased region" description="Low complexity" evidence="5">
    <location>
        <begin position="156"/>
        <end position="170"/>
    </location>
</feature>
<dbReference type="EnsemblPlants" id="Pp3c17_13710V3.2">
    <property type="protein sequence ID" value="Pp3c17_13710V3.2"/>
    <property type="gene ID" value="Pp3c17_13710"/>
</dbReference>
<evidence type="ECO:0000313" key="8">
    <source>
        <dbReference type="EnsemblPlants" id="Pp3c17_13710V3.1"/>
    </source>
</evidence>
<feature type="compositionally biased region" description="Polar residues" evidence="5">
    <location>
        <begin position="171"/>
        <end position="196"/>
    </location>
</feature>
<reference evidence="8" key="3">
    <citation type="submission" date="2020-12" db="UniProtKB">
        <authorList>
            <consortium name="EnsemblPlants"/>
        </authorList>
    </citation>
    <scope>IDENTIFICATION</scope>
</reference>
<keyword evidence="3" id="KW-0804">Transcription</keyword>
<dbReference type="RefSeq" id="XP_024399869.1">
    <property type="nucleotide sequence ID" value="XM_024544101.2"/>
</dbReference>
<accession>A0A2K1J3T8</accession>
<evidence type="ECO:0000256" key="4">
    <source>
        <dbReference type="ARBA" id="ARBA00023242"/>
    </source>
</evidence>
<dbReference type="EnsemblPlants" id="Pp3c17_13710V3.4">
    <property type="protein sequence ID" value="Pp3c17_13710V3.4"/>
    <property type="gene ID" value="Pp3c17_13710"/>
</dbReference>
<reference evidence="7 9" key="2">
    <citation type="journal article" date="2018" name="Plant J.">
        <title>The Physcomitrella patens chromosome-scale assembly reveals moss genome structure and evolution.</title>
        <authorList>
            <person name="Lang D."/>
            <person name="Ullrich K.K."/>
            <person name="Murat F."/>
            <person name="Fuchs J."/>
            <person name="Jenkins J."/>
            <person name="Haas F.B."/>
            <person name="Piednoel M."/>
            <person name="Gundlach H."/>
            <person name="Van Bel M."/>
            <person name="Meyberg R."/>
            <person name="Vives C."/>
            <person name="Morata J."/>
            <person name="Symeonidi A."/>
            <person name="Hiss M."/>
            <person name="Muchero W."/>
            <person name="Kamisugi Y."/>
            <person name="Saleh O."/>
            <person name="Blanc G."/>
            <person name="Decker E.L."/>
            <person name="van Gessel N."/>
            <person name="Grimwood J."/>
            <person name="Hayes R.D."/>
            <person name="Graham S.W."/>
            <person name="Gunter L.E."/>
            <person name="McDaniel S.F."/>
            <person name="Hoernstein S.N.W."/>
            <person name="Larsson A."/>
            <person name="Li F.W."/>
            <person name="Perroud P.F."/>
            <person name="Phillips J."/>
            <person name="Ranjan P."/>
            <person name="Rokshar D.S."/>
            <person name="Rothfels C.J."/>
            <person name="Schneider L."/>
            <person name="Shu S."/>
            <person name="Stevenson D.W."/>
            <person name="Thummler F."/>
            <person name="Tillich M."/>
            <person name="Villarreal Aguilar J.C."/>
            <person name="Widiez T."/>
            <person name="Wong G.K."/>
            <person name="Wymore A."/>
            <person name="Zhang Y."/>
            <person name="Zimmer A.D."/>
            <person name="Quatrano R.S."/>
            <person name="Mayer K.F.X."/>
            <person name="Goodstein D."/>
            <person name="Casacuberta J.M."/>
            <person name="Vandepoele K."/>
            <person name="Reski R."/>
            <person name="Cuming A.C."/>
            <person name="Tuskan G.A."/>
            <person name="Maumus F."/>
            <person name="Salse J."/>
            <person name="Schmutz J."/>
            <person name="Rensing S.A."/>
        </authorList>
    </citation>
    <scope>NUCLEOTIDE SEQUENCE [LARGE SCALE GENOMIC DNA]</scope>
    <source>
        <strain evidence="8 9">cv. Gransden 2004</strain>
    </source>
</reference>
<dbReference type="Gramene" id="Pp3c17_13710V3.2">
    <property type="protein sequence ID" value="Pp3c17_13710V3.2"/>
    <property type="gene ID" value="Pp3c17_13710"/>
</dbReference>
<dbReference type="EnsemblPlants" id="Pp3c17_13710V3.3">
    <property type="protein sequence ID" value="Pp3c17_13710V3.3"/>
    <property type="gene ID" value="Pp3c17_13710"/>
</dbReference>
<evidence type="ECO:0000256" key="2">
    <source>
        <dbReference type="ARBA" id="ARBA00023125"/>
    </source>
</evidence>
<dbReference type="GO" id="GO:0003677">
    <property type="term" value="F:DNA binding"/>
    <property type="evidence" value="ECO:0007669"/>
    <property type="project" value="UniProtKB-KW"/>
</dbReference>
<keyword evidence="4" id="KW-0539">Nucleus</keyword>
<dbReference type="EMBL" id="ABEU02000017">
    <property type="protein sequence ID" value="PNR36188.1"/>
    <property type="molecule type" value="Genomic_DNA"/>
</dbReference>
<evidence type="ECO:0000256" key="5">
    <source>
        <dbReference type="SAM" id="MobiDB-lite"/>
    </source>
</evidence>
<dbReference type="Proteomes" id="UP000006727">
    <property type="component" value="Chromosome 17"/>
</dbReference>
<dbReference type="AlphaFoldDB" id="A0A2K1J3T8"/>
<protein>
    <recommendedName>
        <fullName evidence="6">RWP-RK domain-containing protein</fullName>
    </recommendedName>
</protein>
<dbReference type="RefSeq" id="XP_024399868.1">
    <property type="nucleotide sequence ID" value="XM_024544100.2"/>
</dbReference>
<dbReference type="Gramene" id="Pp3c17_13710V3.1">
    <property type="protein sequence ID" value="Pp3c17_13710V3.1"/>
    <property type="gene ID" value="Pp3c17_13710"/>
</dbReference>